<dbReference type="EMBL" id="BARS01048665">
    <property type="protein sequence ID" value="GAG38932.1"/>
    <property type="molecule type" value="Genomic_DNA"/>
</dbReference>
<organism evidence="1">
    <name type="scientific">marine sediment metagenome</name>
    <dbReference type="NCBI Taxonomy" id="412755"/>
    <lineage>
        <taxon>unclassified sequences</taxon>
        <taxon>metagenomes</taxon>
        <taxon>ecological metagenomes</taxon>
    </lineage>
</organism>
<evidence type="ECO:0000313" key="1">
    <source>
        <dbReference type="EMBL" id="GAG38932.1"/>
    </source>
</evidence>
<dbReference type="AlphaFoldDB" id="X0XUH7"/>
<protein>
    <submittedName>
        <fullName evidence="1">Uncharacterized protein</fullName>
    </submittedName>
</protein>
<sequence length="240" mass="24690">MDVNAGSTNVSTPHYFVDDVGGTNPGEPTTGLLFSNIETGGSASYQRQGAARVDLELKALSSPAADDAHDDGGFILIDDTNMPGTYRCDFPDAAFAVGVDFVILQLVAASASNTVSRPLLVNLTTVQNDLDNSTDGLGAIKGVVDSSLTVDISIATDTGTTLPALINGLTDITAAQVLSEVNDALDTAISELGVAAPTATPTLRTGLMLMYMALRNKTVVQTSGTDALEIHNDAGTKIAS</sequence>
<proteinExistence type="predicted"/>
<name>X0XUH7_9ZZZZ</name>
<comment type="caution">
    <text evidence="1">The sequence shown here is derived from an EMBL/GenBank/DDBJ whole genome shotgun (WGS) entry which is preliminary data.</text>
</comment>
<accession>X0XUH7</accession>
<gene>
    <name evidence="1" type="ORF">S01H1_72893</name>
</gene>
<feature type="non-terminal residue" evidence="1">
    <location>
        <position position="240"/>
    </location>
</feature>
<reference evidence="1" key="1">
    <citation type="journal article" date="2014" name="Front. Microbiol.">
        <title>High frequency of phylogenetically diverse reductive dehalogenase-homologous genes in deep subseafloor sedimentary metagenomes.</title>
        <authorList>
            <person name="Kawai M."/>
            <person name="Futagami T."/>
            <person name="Toyoda A."/>
            <person name="Takaki Y."/>
            <person name="Nishi S."/>
            <person name="Hori S."/>
            <person name="Arai W."/>
            <person name="Tsubouchi T."/>
            <person name="Morono Y."/>
            <person name="Uchiyama I."/>
            <person name="Ito T."/>
            <person name="Fujiyama A."/>
            <person name="Inagaki F."/>
            <person name="Takami H."/>
        </authorList>
    </citation>
    <scope>NUCLEOTIDE SEQUENCE</scope>
    <source>
        <strain evidence="1">Expedition CK06-06</strain>
    </source>
</reference>